<gene>
    <name evidence="1" type="ORF">DS421_19g663060</name>
</gene>
<sequence>MDLNDYGNDYLDPRFRRHPKKRGRWYRIQWRKRLLSPPKALKRLILLDKRPRCYHITSIKCRTRMNIHMVECPLIRRMRGT</sequence>
<protein>
    <submittedName>
        <fullName evidence="1">Uncharacterized protein</fullName>
    </submittedName>
</protein>
<dbReference type="Proteomes" id="UP000464620">
    <property type="component" value="Chromosome B09"/>
</dbReference>
<proteinExistence type="predicted"/>
<accession>A0A6B9V9Y7</accession>
<name>A0A6B9V9Y7_ARAHY</name>
<evidence type="ECO:0000313" key="2">
    <source>
        <dbReference type="Proteomes" id="UP000464620"/>
    </source>
</evidence>
<dbReference type="EMBL" id="CP031001">
    <property type="protein sequence ID" value="QHN78636.1"/>
    <property type="molecule type" value="Genomic_DNA"/>
</dbReference>
<dbReference type="EMBL" id="CP031001">
    <property type="protein sequence ID" value="QHN78637.1"/>
    <property type="molecule type" value="Genomic_DNA"/>
</dbReference>
<dbReference type="AlphaFoldDB" id="A0A6B9V9Y7"/>
<evidence type="ECO:0000313" key="1">
    <source>
        <dbReference type="EMBL" id="QHN78636.1"/>
    </source>
</evidence>
<reference evidence="1 2" key="1">
    <citation type="submission" date="2020-01" db="EMBL/GenBank/DDBJ databases">
        <title>Genome sequence of Arachis hypogaea, cultivar Shitouqi.</title>
        <authorList>
            <person name="Zhuang W."/>
            <person name="Chen H."/>
            <person name="Varshney R."/>
            <person name="Wang D."/>
            <person name="Ming R."/>
        </authorList>
    </citation>
    <scope>NUCLEOTIDE SEQUENCE [LARGE SCALE GENOMIC DNA]</scope>
    <source>
        <tissue evidence="1">Young leaf</tissue>
    </source>
</reference>
<organism evidence="1 2">
    <name type="scientific">Arachis hypogaea</name>
    <name type="common">Peanut</name>
    <dbReference type="NCBI Taxonomy" id="3818"/>
    <lineage>
        <taxon>Eukaryota</taxon>
        <taxon>Viridiplantae</taxon>
        <taxon>Streptophyta</taxon>
        <taxon>Embryophyta</taxon>
        <taxon>Tracheophyta</taxon>
        <taxon>Spermatophyta</taxon>
        <taxon>Magnoliopsida</taxon>
        <taxon>eudicotyledons</taxon>
        <taxon>Gunneridae</taxon>
        <taxon>Pentapetalae</taxon>
        <taxon>rosids</taxon>
        <taxon>fabids</taxon>
        <taxon>Fabales</taxon>
        <taxon>Fabaceae</taxon>
        <taxon>Papilionoideae</taxon>
        <taxon>50 kb inversion clade</taxon>
        <taxon>dalbergioids sensu lato</taxon>
        <taxon>Dalbergieae</taxon>
        <taxon>Pterocarpus clade</taxon>
        <taxon>Arachis</taxon>
    </lineage>
</organism>